<dbReference type="InterPro" id="IPR052216">
    <property type="entry name" value="CRISPR_Csm3_endoribonuclease"/>
</dbReference>
<dbReference type="NCBIfam" id="NF041225">
    <property type="entry name" value="Cas_III-E_gRAMP"/>
    <property type="match status" value="1"/>
</dbReference>
<sequence length="1601" mass="183631">MTTTMKISIEFLEPFRMTKWQESTRRNKNNKEFVRGQAFARWHRNKKDNTKGRPYITGTLLRSAVIRSAENLLTLSDGKISEKTCCPGKFDTEDKDRLLQLRQRSTLRWTDKNPCPDNAETYCPFCELLGRSGNDGKKAEKKDWRFRIHFGNLSLPGKPDFDGPKAIGSQRVLNRVDFKSGKAHDFFKAYEVDHTRFPRFEGEITIDNKVSAEARKLLCDSLKFTDRLCGALCVIRFDEYTPAADSGKQTENVQAEPNANLAEKTAEQIISILDDNKKTEYTRLLADAIRSLRRSSKLVAGLPKDHDGKDDHYLWDIGKKKKDENSVTIRQILTTSADTKELKNAGKWREFCEKLGEALYLKSKDMSGGLKITRRILGDAEFHGKPDRLEKSRSVSIGSVLKETVVCGELVAKTPFFFGAIDEDAKQTDLQVLLTPDNKYRLPRSAVRGILRRDLQTYFDSPCNAELGGRPCMCKTCRIMRGITVMDARSEYNAPPEIRHRTRINPFTGTVAEGALFNMEVAPEGIVFPFQLRYRGSEDGLPDALKTVLKWWAEGQAFMSGAASTGKGRFRMENAKYETLDLSDENQRNDYLKNWGWRDEKGLEELKKRLNSGLPEPGNYRDPKWHEINVSIEMASPFINGDPIRAAVDKRGTDVVTFVKYKAEGEEAKPVCAYKAESFRGVIRSAVARIHMEDGVPLTELTHSDCECLLCQIFGSEYEAGKIRFEDLVFESDPEPVTFDHVAIDRFTGGAADKKKFDDSPLPGSPARPLMLKGSFWIRRDVLEDEEYCKALGKALADVNNGLYPLGGKSAIGYGQVKSLGIKGDDKRISRLMNPAFDETDVAVPEKPKTDAEVRIEAEKVYYPHYFVEPHKKVEREEKPCGHQKFHEGRLTGKIRCKLITKTPLIVPDTSNDDFFRPADKEARKEKDEYHKSYAFFRLHKQIMIPGSELRGMVSSVYETVTNSCFRIFDETKRLSWRMDADHQNVLQDFLPGRVTADGKHIQKFSETARVPFYDKTQKHFDILDEQEIAGEKPVRMWVKRFIKRLSLVDPAKHPQKKQDNKWKRRKEGIATFIEQKNGSYYFNVVTNNGCTSFHLWHKPDNFDQEKLEGIQNGEKLDCWVRDSRYQKAFQEIPENDPDGWECKEGYLHVVGPSKVEFSDKKGDVINNFQGTLPSVPNDWKTIRTNDFKNRKRKNEPVFCCEDDKGNYYTMAKYCETFFFDLKENEEYEIPEKARIKYKELLRVYNNNPQAVPESVFQSRVARENVEKLKSGDLVYFKHNEKYVEDIVPVRISRTVDDRMIGKRMSADLRPCHGDWVEDGDLSALNAYPEKRLLLRHPKGLCPACRLFGTGSYKGRVRFGFASLENDPEWLIPGKNPGDPFHGGPVMLSLLERPRPTWSIPGSDNKFKVPGRKFYVHHHAWKTIKDGNHPTTGKAIEQSPNNRTVEALAGGNSFSFEIAFENLKEWELGLLIHSLQLEKGLAHKLGMAKSMGFGSVEIDVESVRLRKDWKQWRNGNSEIPNWLGKGFAKLKEWFRDELDFIENLKKLLWFPEGDQAPRVCYPMLRKKDDPNGNSGYEELKDGEFKKEDRQKKLTTPWTPWA</sequence>
<feature type="binding site" evidence="6 7">
    <location>
        <position position="1342"/>
    </location>
    <ligand>
        <name>Zn(2+)</name>
        <dbReference type="ChEBI" id="CHEBI:29105"/>
        <label>8</label>
    </ligand>
</feature>
<feature type="binding site" evidence="6 7">
    <location>
        <position position="86"/>
    </location>
    <ligand>
        <name>Zn(2+)</name>
        <dbReference type="ChEBI" id="CHEBI:29105"/>
        <label>1</label>
    </ligand>
</feature>
<dbReference type="PDB" id="8GS2">
    <property type="method" value="EM"/>
    <property type="resolution" value="2.84 A"/>
    <property type="chains" value="A=1-1601"/>
</dbReference>
<comment type="caution">
    <text evidence="4">The sequence shown here is derived from an EMBL/GenBank/DDBJ whole genome shotgun (WGS) entry which is preliminary data.</text>
</comment>
<dbReference type="PDB" id="7YNB">
    <property type="method" value="EM"/>
    <property type="resolution" value="3.46 A"/>
    <property type="chains" value="A=1-1601"/>
</dbReference>
<reference evidence="13 14" key="5">
    <citation type="journal article" date="2022" name="Science">
        <title>RNA-activated protein cleavage with a CRISPR-associated endopeptidase.</title>
        <authorList>
            <person name="Strecker J."/>
            <person name="Demircioglu F.E."/>
            <person name="Li D."/>
            <person name="Faure G."/>
            <person name="Wilkinson M.E."/>
            <person name="Gootenberg J.S."/>
            <person name="Abudayyeh O.O."/>
            <person name="Nishimasu H."/>
            <person name="Macrae R.K."/>
            <person name="Zhang F."/>
        </authorList>
    </citation>
    <scope>STRUCTURE BY ELECTRON MICROSCOPY (2.53 ANGSTROMS) IN COMPLEX WITH ZN(2+)</scope>
</reference>
<dbReference type="InterPro" id="IPR005537">
    <property type="entry name" value="RAMP_III_fam"/>
</dbReference>
<dbReference type="EMDB" id="EMD-37655"/>
<evidence type="ECO:0007829" key="7">
    <source>
        <dbReference type="PDB" id="7Y9X"/>
    </source>
</evidence>
<reference evidence="5" key="2">
    <citation type="submission" date="2019-01" db="EMBL/GenBank/DDBJ databases">
        <title>Genome sequence of Desulfonema ishimotonii strain Tokyo 01.</title>
        <authorList>
            <person name="Fukui M."/>
        </authorList>
    </citation>
    <scope>NUCLEOTIDE SEQUENCE [LARGE SCALE GENOMIC DNA]</scope>
    <source>
        <strain evidence="5">Tokyo 01</strain>
    </source>
</reference>
<feature type="binding site" evidence="6 7">
    <location>
        <position position="1345"/>
    </location>
    <ligand>
        <name>Zn(2+)</name>
        <dbReference type="ChEBI" id="CHEBI:29105"/>
        <label>8</label>
    </ligand>
</feature>
<keyword evidence="1" id="KW-0051">Antiviral defense</keyword>
<feature type="binding site" evidence="15">
    <location>
        <position position="705"/>
    </location>
    <ligand>
        <name>AMP</name>
        <dbReference type="ChEBI" id="CHEBI:456215"/>
    </ligand>
</feature>
<dbReference type="PDB" id="8WM4">
    <property type="method" value="EM"/>
    <property type="resolution" value="2.93 A"/>
    <property type="chains" value="A=1-1601"/>
</dbReference>
<dbReference type="PDB" id="8D1V">
    <property type="method" value="EM"/>
    <property type="resolution" value="2.82 A"/>
    <property type="chains" value="A=1-1601"/>
</dbReference>
<dbReference type="PDB" id="7YNC">
    <property type="method" value="EM"/>
    <property type="resolution" value="3.14 A"/>
    <property type="chains" value="A=1-1601"/>
</dbReference>
<feature type="domain" description="CRISPR type III-associated protein" evidence="3">
    <location>
        <begin position="1336"/>
        <end position="1497"/>
    </location>
</feature>
<dbReference type="PDB" id="7Y9Y">
    <property type="method" value="EM"/>
    <property type="resolution" value="2.77 A"/>
    <property type="chains" value="A=1-1601"/>
</dbReference>
<reference evidence="16 17" key="8">
    <citation type="journal article" date="2024" name="Signal Transduct. Target. Ther.">
        <title>Structural basis of negative regulation of CRISPR-Cas7-11 by TPR-CHAT.</title>
        <authorList>
            <person name="Hong T."/>
            <person name="Luo Q."/>
            <person name="Ma H."/>
            <person name="Wang X."/>
            <person name="Li X."/>
            <person name="Shen C."/>
            <person name="Pang J."/>
            <person name="Wang Y."/>
            <person name="Chen Y."/>
            <person name="Zhang C."/>
            <person name="Su Z."/>
            <person name="Dong H."/>
            <person name="Tang X."/>
        </authorList>
    </citation>
    <scope>STRUCTURE BY ELECTRON MICROSCOPY (2.86 ANGSTROMS) IN COMPLEX WITH ZN(2+)</scope>
</reference>
<feature type="disulfide bond" evidence="11">
    <location>
        <begin position="86"/>
        <end position="123"/>
    </location>
</feature>
<feature type="binding site" evidence="16">
    <location>
        <position position="477"/>
    </location>
    <ligand>
        <name>Zn(2+)</name>
        <dbReference type="ChEBI" id="CHEBI:29105"/>
        <label>6</label>
    </ligand>
</feature>
<gene>
    <name evidence="4" type="ORF">DENIS_1082</name>
</gene>
<feature type="binding site" evidence="6 7">
    <location>
        <position position="472"/>
    </location>
    <ligand>
        <name>Zn(2+)</name>
        <dbReference type="ChEBI" id="CHEBI:29105"/>
        <label>5</label>
    </ligand>
</feature>
<feature type="disulfide bond" evidence="11">
    <location>
        <begin position="708"/>
        <end position="711"/>
    </location>
</feature>
<feature type="binding site" evidence="6 7">
    <location>
        <position position="115"/>
    </location>
    <ligand>
        <name>Zn(2+)</name>
        <dbReference type="ChEBI" id="CHEBI:29105"/>
        <label>1</label>
    </ligand>
</feature>
<dbReference type="EMDB" id="EMD-33959"/>
<dbReference type="EMDB" id="EMD-33696"/>
<feature type="binding site" evidence="6 7">
    <location>
        <position position="474"/>
    </location>
    <ligand>
        <name>Zn(2+)</name>
        <dbReference type="ChEBI" id="CHEBI:29105"/>
        <label>5</label>
    </ligand>
</feature>
<dbReference type="EMDB" id="EMD-33955"/>
<dbReference type="PDB" id="7YN9">
    <property type="method" value="EM"/>
    <property type="resolution" value="3.53 A"/>
    <property type="chains" value="A=1-1601"/>
</dbReference>
<feature type="binding site" evidence="17">
    <location>
        <position position="126"/>
    </location>
    <ligand>
        <name>Zn(2+)</name>
        <dbReference type="ChEBI" id="CHEBI:29105"/>
        <label>2</label>
    </ligand>
</feature>
<proteinExistence type="evidence at protein level"/>
<reference evidence="6" key="3">
    <citation type="journal article" date="2022" name="Cell">
        <title>Structure and engineering of the type III-E CRISPR-Cas7-11 effector complex.</title>
        <authorList>
            <person name="Kato K."/>
            <person name="Zhou W."/>
            <person name="Okazaki S."/>
            <person name="Isayama Y."/>
            <person name="Nishizawa T."/>
            <person name="Gootenberg J.S."/>
            <person name="Abudayyeh O.O."/>
            <person name="Nishimasu H."/>
        </authorList>
    </citation>
    <scope>STRUCTURE BY ELECTRON MICROSCOPY (2.45 ANGSTROMS) IN COMPLEX WITH ZN(2+)</scope>
</reference>
<keyword evidence="6 7" id="KW-0862">Zinc</keyword>
<feature type="binding site" evidence="6 7">
    <location>
        <position position="126"/>
    </location>
    <ligand>
        <name>Zn(2+)</name>
        <dbReference type="ChEBI" id="CHEBI:29105"/>
        <label>1</label>
    </ligand>
</feature>
<dbReference type="GO" id="GO:0051607">
    <property type="term" value="P:defense response to virus"/>
    <property type="evidence" value="ECO:0007669"/>
    <property type="project" value="UniProtKB-KW"/>
</dbReference>
<dbReference type="Pfam" id="PF03787">
    <property type="entry name" value="RAMPs"/>
    <property type="match status" value="3"/>
</dbReference>
<dbReference type="SMR" id="A0A401FT36"/>
<dbReference type="PDB" id="8EEY">
    <property type="method" value="EM"/>
    <property type="resolution" value="2.53 A"/>
    <property type="chains" value="A=1-1601"/>
</dbReference>
<evidence type="ECO:0007829" key="11">
    <source>
        <dbReference type="PDB" id="7YND"/>
    </source>
</evidence>
<dbReference type="PDB" id="8WML">
    <property type="method" value="EM"/>
    <property type="resolution" value="2.86 A"/>
    <property type="chains" value="A=1-1601"/>
</dbReference>
<feature type="compositionally biased region" description="Basic and acidic residues" evidence="2">
    <location>
        <begin position="1577"/>
        <end position="1591"/>
    </location>
</feature>
<evidence type="ECO:0007829" key="12">
    <source>
        <dbReference type="PDB" id="8D1V"/>
    </source>
</evidence>
<dbReference type="EMDB" id="EMD-27138"/>
<evidence type="ECO:0007829" key="17">
    <source>
        <dbReference type="PDB" id="8WMC"/>
    </source>
</evidence>
<dbReference type="EMDB" id="EMD-33957"/>
<dbReference type="EMDB" id="EMD-28064"/>
<feature type="binding site" evidence="6 7">
    <location>
        <position position="708"/>
    </location>
    <ligand>
        <name>Zn(2+)</name>
        <dbReference type="ChEBI" id="CHEBI:29105"/>
        <label>7</label>
    </ligand>
</feature>
<keyword evidence="6 7" id="KW-0002">3D-structure</keyword>
<dbReference type="PDB" id="8WMI">
    <property type="method" value="EM"/>
    <property type="resolution" value="3.53 A"/>
    <property type="chains" value="A=1-1601"/>
</dbReference>
<feature type="binding site" evidence="6 7">
    <location>
        <position position="123"/>
    </location>
    <ligand>
        <name>Zn(2+)</name>
        <dbReference type="ChEBI" id="CHEBI:29105"/>
        <label>1</label>
    </ligand>
</feature>
<evidence type="ECO:0007829" key="8">
    <source>
        <dbReference type="PDB" id="7Y9Y"/>
    </source>
</evidence>
<dbReference type="EMDB" id="EMD-32385"/>
<feature type="binding site" evidence="6 7">
    <location>
        <position position="965"/>
    </location>
    <ligand>
        <name>Zn(2+)</name>
        <dbReference type="ChEBI" id="CHEBI:29105"/>
        <label>8</label>
    </ligand>
</feature>
<dbReference type="EMDB" id="EMD-37640"/>
<organism evidence="4 5">
    <name type="scientific">Desulfonema ishimotonii</name>
    <dbReference type="NCBI Taxonomy" id="45657"/>
    <lineage>
        <taxon>Bacteria</taxon>
        <taxon>Pseudomonadati</taxon>
        <taxon>Thermodesulfobacteriota</taxon>
        <taxon>Desulfobacteria</taxon>
        <taxon>Desulfobacterales</taxon>
        <taxon>Desulfococcaceae</taxon>
        <taxon>Desulfonema</taxon>
    </lineage>
</organism>
<dbReference type="PDB" id="8EEX">
    <property type="method" value="EM"/>
    <property type="resolution" value="2.95 A"/>
    <property type="chains" value="A=1-1601"/>
</dbReference>
<feature type="region of interest" description="Disordered" evidence="2">
    <location>
        <begin position="1563"/>
        <end position="1601"/>
    </location>
</feature>
<feature type="binding site" evidence="18">
    <location>
        <position position="463"/>
    </location>
    <ligand>
        <name>Zn(2+)</name>
        <dbReference type="ChEBI" id="CHEBI:29105"/>
        <label>4</label>
    </ligand>
</feature>
<evidence type="ECO:0000256" key="1">
    <source>
        <dbReference type="ARBA" id="ARBA00023118"/>
    </source>
</evidence>
<evidence type="ECO:0007829" key="10">
    <source>
        <dbReference type="PDB" id="7YNA"/>
    </source>
</evidence>
<evidence type="ECO:0000259" key="3">
    <source>
        <dbReference type="Pfam" id="PF03787"/>
    </source>
</evidence>
<dbReference type="OrthoDB" id="5362408at2"/>
<accession>A0A401FT36</accession>
<dbReference type="EMDB" id="EMD-34218"/>
<feature type="domain" description="CRISPR type III-associated protein" evidence="3">
    <location>
        <begin position="410"/>
        <end position="571"/>
    </location>
</feature>
<keyword evidence="5" id="KW-1185">Reference proteome</keyword>
<dbReference type="EMDB" id="EMD-33958"/>
<feature type="binding site" evidence="6 7">
    <location>
        <position position="711"/>
    </location>
    <ligand>
        <name>Zn(2+)</name>
        <dbReference type="ChEBI" id="CHEBI:29105"/>
        <label>7</label>
    </ligand>
</feature>
<dbReference type="RefSeq" id="WP_124327589.1">
    <property type="nucleotide sequence ID" value="NZ_BEXT01000001.1"/>
</dbReference>
<reference evidence="9 10" key="7">
    <citation type="journal article" date="2023" name="Nat. Microbiol.">
        <title>Cryo-EM structure and protease activity of the type III-E CRISPR-Cas effector.</title>
        <authorList>
            <person name="Huo Y."/>
            <person name="Zhao H."/>
            <person name="Dong Q."/>
            <person name="Jiang T."/>
        </authorList>
    </citation>
    <scope>STRUCTURE BY ELECTRON MICROSCOPY (3.14 ANGSTROMS)</scope>
    <scope>DISULFIDE BONDS</scope>
</reference>
<keyword evidence="6 7" id="KW-0479">Metal-binding</keyword>
<feature type="binding site" evidence="16">
    <location>
        <position position="463"/>
    </location>
    <ligand>
        <name>Zn(2+)</name>
        <dbReference type="ChEBI" id="CHEBI:29105"/>
        <label>6</label>
    </ligand>
</feature>
<feature type="binding site" evidence="6 7">
    <location>
        <position position="463"/>
    </location>
    <ligand>
        <name>Zn(2+)</name>
        <dbReference type="ChEBI" id="CHEBI:29105"/>
        <label>5</label>
    </ligand>
</feature>
<feature type="binding site" evidence="6 7">
    <location>
        <position position="1312"/>
    </location>
    <ligand>
        <name>Zn(2+)</name>
        <dbReference type="ChEBI" id="CHEBI:29105"/>
        <label>8</label>
    </ligand>
</feature>
<dbReference type="PDB" id="8WMC">
    <property type="method" value="EM"/>
    <property type="resolution" value="2.90 A"/>
    <property type="chains" value="A=1-1601"/>
</dbReference>
<evidence type="ECO:0007829" key="6">
    <source>
        <dbReference type="PDB" id="7WAH"/>
    </source>
</evidence>
<evidence type="ECO:0007829" key="16">
    <source>
        <dbReference type="PDB" id="8WM4"/>
    </source>
</evidence>
<keyword evidence="15" id="KW-0547">Nucleotide-binding</keyword>
<dbReference type="PDB" id="7Y9X">
    <property type="method" value="EM"/>
    <property type="resolution" value="2.49 A"/>
    <property type="chains" value="A=1-1601"/>
</dbReference>
<dbReference type="PANTHER" id="PTHR35579">
    <property type="entry name" value="CRISPR SYSTEM CMS ENDORIBONUCLEASE CSM3"/>
    <property type="match status" value="1"/>
</dbReference>
<feature type="binding site" evidence="15">
    <location>
        <position position="375"/>
    </location>
    <ligand>
        <name>AMP</name>
        <dbReference type="ChEBI" id="CHEBI:456215"/>
    </ligand>
</feature>
<feature type="binding site" evidence="6 7">
    <location>
        <position position="703"/>
    </location>
    <ligand>
        <name>Zn(2+)</name>
        <dbReference type="ChEBI" id="CHEBI:29105"/>
        <label>7</label>
    </ligand>
</feature>
<evidence type="ECO:0007829" key="14">
    <source>
        <dbReference type="PDB" id="8EEY"/>
    </source>
</evidence>
<dbReference type="EMDB" id="EMD-37653"/>
<feature type="domain" description="CRISPR type III-associated protein" evidence="3">
    <location>
        <begin position="678"/>
        <end position="818"/>
    </location>
</feature>
<dbReference type="PDB" id="7YNA">
    <property type="method" value="EM"/>
    <property type="resolution" value="3.64 A"/>
    <property type="chains" value="A=1-1601"/>
</dbReference>
<dbReference type="PANTHER" id="PTHR35579:SF6">
    <property type="entry name" value="DUF324 DOMAIN-CONTAINING PROTEIN"/>
    <property type="match status" value="1"/>
</dbReference>
<feature type="binding site" evidence="6 7">
    <location>
        <position position="477"/>
    </location>
    <ligand>
        <name>Zn(2+)</name>
        <dbReference type="ChEBI" id="CHEBI:29105"/>
        <label>5</label>
    </ligand>
</feature>
<dbReference type="EMDB" id="EMD-33695"/>
<reference evidence="12" key="4">
    <citation type="journal article" date="2022" name="Elife">
        <title>Molecular mechanism of active Cas7-11 in processing CRISPR RNA and interfering target RNA.</title>
        <authorList>
            <person name="Goswami H.N."/>
            <person name="Rai J."/>
            <person name="Das A."/>
            <person name="Li H."/>
        </authorList>
    </citation>
    <scope>STRUCTURE BY ELECTRON MICROSCOPY (2.82 ANGSTROMS) IN COMPLEX WITH ZN(2+)</scope>
</reference>
<evidence type="ECO:0007829" key="15">
    <source>
        <dbReference type="PDB" id="8GS2"/>
    </source>
</evidence>
<dbReference type="PDB" id="7WAH">
    <property type="method" value="EM"/>
    <property type="resolution" value="2.45 A"/>
    <property type="chains" value="A=1-1601"/>
</dbReference>
<evidence type="ECO:0007829" key="18">
    <source>
        <dbReference type="PDB" id="8WML"/>
    </source>
</evidence>
<dbReference type="EMDB" id="EMD-28065"/>
<evidence type="ECO:0000313" key="4">
    <source>
        <dbReference type="EMBL" id="GBC60137.1"/>
    </source>
</evidence>
<dbReference type="EMDB" id="EMD-33956"/>
<name>A0A401FT36_9BACT</name>
<dbReference type="EMBL" id="BEXT01000001">
    <property type="protein sequence ID" value="GBC60137.1"/>
    <property type="molecule type" value="Genomic_DNA"/>
</dbReference>
<feature type="binding site" evidence="6 7">
    <location>
        <position position="706"/>
    </location>
    <ligand>
        <name>Zn(2+)</name>
        <dbReference type="ChEBI" id="CHEBI:29105"/>
        <label>7</label>
    </ligand>
</feature>
<reference evidence="7 8" key="6">
    <citation type="journal article" date="2022" name="Science">
        <title>RNA-triggered protein cleavage and cell growth arrest by the type III-E CRISPR nuclease-protease.</title>
        <authorList>
            <person name="Kato K."/>
            <person name="Okazaki S."/>
            <person name="Schmitt-Ulms C."/>
            <person name="Jiang K."/>
            <person name="Zhou W."/>
            <person name="Ishikawa J."/>
            <person name="Isayama Y."/>
            <person name="Adachi S."/>
            <person name="Nishizawa T."/>
            <person name="Makarova K.S."/>
            <person name="Koonin E.V."/>
            <person name="Abudayyeh O.O."/>
            <person name="Gootenberg J.S."/>
            <person name="Nishimasu H."/>
        </authorList>
    </citation>
    <scope>STRUCTURE BY ELECTRON MICROSCOPY (2.49 ANGSTROMS) IN COMPLEX WITH AMP AND ZN(2+)</scope>
</reference>
<evidence type="ECO:0007829" key="13">
    <source>
        <dbReference type="PDB" id="8EEX"/>
    </source>
</evidence>
<dbReference type="EMDB" id="EMD-37649"/>
<protein>
    <submittedName>
        <fullName evidence="4">CRISPR-associated RAMP family protein</fullName>
    </submittedName>
</protein>
<feature type="binding site" evidence="17">
    <location>
        <position position="123"/>
    </location>
    <ligand>
        <name>Zn(2+)</name>
        <dbReference type="ChEBI" id="CHEBI:29105"/>
        <label>2</label>
    </ligand>
</feature>
<dbReference type="Proteomes" id="UP000288096">
    <property type="component" value="Unassembled WGS sequence"/>
</dbReference>
<feature type="binding site" evidence="18">
    <location>
        <position position="472"/>
    </location>
    <ligand>
        <name>Zn(2+)</name>
        <dbReference type="ChEBI" id="CHEBI:29105"/>
        <label>4</label>
    </ligand>
</feature>
<evidence type="ECO:0000256" key="2">
    <source>
        <dbReference type="SAM" id="MobiDB-lite"/>
    </source>
</evidence>
<dbReference type="PDB" id="7YND">
    <property type="method" value="EM"/>
    <property type="resolution" value="3.29 A"/>
    <property type="chains" value="A=1-1601"/>
</dbReference>
<evidence type="ECO:0007829" key="9">
    <source>
        <dbReference type="PDB" id="7YN9"/>
    </source>
</evidence>
<feature type="binding site" evidence="18">
    <location>
        <position position="126"/>
    </location>
    <ligand>
        <name>Zn(2+)</name>
        <dbReference type="ChEBI" id="CHEBI:29105"/>
        <label>3</label>
    </ligand>
</feature>
<evidence type="ECO:0000313" key="5">
    <source>
        <dbReference type="Proteomes" id="UP000288096"/>
    </source>
</evidence>
<reference evidence="5" key="1">
    <citation type="submission" date="2017-11" db="EMBL/GenBank/DDBJ databases">
        <authorList>
            <person name="Watanabe M."/>
            <person name="Kojima H."/>
        </authorList>
    </citation>
    <scope>NUCLEOTIDE SEQUENCE [LARGE SCALE GENOMIC DNA]</scope>
    <source>
        <strain evidence="5">Tokyo 01</strain>
    </source>
</reference>